<evidence type="ECO:0000256" key="5">
    <source>
        <dbReference type="ARBA" id="ARBA00023273"/>
    </source>
</evidence>
<keyword evidence="3" id="KW-0963">Cytoplasm</keyword>
<dbReference type="GO" id="GO:0005879">
    <property type="term" value="C:axonemal microtubule"/>
    <property type="evidence" value="ECO:0007669"/>
    <property type="project" value="InterPro"/>
</dbReference>
<accession>A0A0X3Q3T2</accession>
<dbReference type="GO" id="GO:0035082">
    <property type="term" value="P:axoneme assembly"/>
    <property type="evidence" value="ECO:0007669"/>
    <property type="project" value="InterPro"/>
</dbReference>
<gene>
    <name evidence="7" type="primary">ZNHI1</name>
    <name evidence="8" type="ORF">TR126985</name>
</gene>
<sequence>MPLNTVKACLSKELGREHNELKKCLEPADLVPAGASTQDHYEKASNLPERFNHPEILNAYGSKPDNPMYQTTNSEYGKFKPTIHTMCTEYNQRNSAFSKRYWGTGNYRNHSLNTAKDPTFF</sequence>
<comment type="subcellular location">
    <subcellularLocation>
        <location evidence="1">Cell projection</location>
        <location evidence="1">Cilium</location>
    </subcellularLocation>
    <subcellularLocation>
        <location evidence="2">Cytoplasm</location>
        <location evidence="2">Cytoskeleton</location>
    </subcellularLocation>
</comment>
<evidence type="ECO:0000256" key="4">
    <source>
        <dbReference type="ARBA" id="ARBA00023212"/>
    </source>
</evidence>
<dbReference type="PANTHER" id="PTHR20899">
    <property type="entry name" value="PIERCE HOMOLOG"/>
    <property type="match status" value="1"/>
</dbReference>
<evidence type="ECO:0000256" key="6">
    <source>
        <dbReference type="ARBA" id="ARBA00038014"/>
    </source>
</evidence>
<evidence type="ECO:0000256" key="2">
    <source>
        <dbReference type="ARBA" id="ARBA00004245"/>
    </source>
</evidence>
<reference evidence="8" key="1">
    <citation type="submission" date="2016-01" db="EMBL/GenBank/DDBJ databases">
        <title>Reference transcriptome for the parasite Schistocephalus solidus: insights into the molecular evolution of parasitism.</title>
        <authorList>
            <person name="Hebert F.O."/>
            <person name="Grambauer S."/>
            <person name="Barber I."/>
            <person name="Landry C.R."/>
            <person name="Aubin-Horth N."/>
        </authorList>
    </citation>
    <scope>NUCLEOTIDE SEQUENCE</scope>
</reference>
<organism evidence="8">
    <name type="scientific">Schistocephalus solidus</name>
    <name type="common">Tapeworm</name>
    <dbReference type="NCBI Taxonomy" id="70667"/>
    <lineage>
        <taxon>Eukaryota</taxon>
        <taxon>Metazoa</taxon>
        <taxon>Spiralia</taxon>
        <taxon>Lophotrochozoa</taxon>
        <taxon>Platyhelminthes</taxon>
        <taxon>Cestoda</taxon>
        <taxon>Eucestoda</taxon>
        <taxon>Diphyllobothriidea</taxon>
        <taxon>Diphyllobothriidae</taxon>
        <taxon>Schistocephalus</taxon>
    </lineage>
</organism>
<dbReference type="EMBL" id="GEEE01004332">
    <property type="protein sequence ID" value="JAP58893.1"/>
    <property type="molecule type" value="Transcribed_RNA"/>
</dbReference>
<dbReference type="Pfam" id="PF14892">
    <property type="entry name" value="PIRC1_2"/>
    <property type="match status" value="1"/>
</dbReference>
<keyword evidence="5" id="KW-0966">Cell projection</keyword>
<dbReference type="EMBL" id="GEEE01006876">
    <property type="protein sequence ID" value="JAP56349.1"/>
    <property type="molecule type" value="Transcribed_RNA"/>
</dbReference>
<evidence type="ECO:0000256" key="1">
    <source>
        <dbReference type="ARBA" id="ARBA00004138"/>
    </source>
</evidence>
<dbReference type="AlphaFoldDB" id="A0A0X3Q3T2"/>
<keyword evidence="4" id="KW-0206">Cytoskeleton</keyword>
<name>A0A0X3Q3T2_SCHSO</name>
<evidence type="ECO:0000256" key="3">
    <source>
        <dbReference type="ARBA" id="ARBA00022490"/>
    </source>
</evidence>
<proteinExistence type="inferred from homology"/>
<protein>
    <submittedName>
        <fullName evidence="7">Zinc finger HIT domain-containing protein 1</fullName>
    </submittedName>
</protein>
<dbReference type="InterPro" id="IPR026507">
    <property type="entry name" value="PIRC1/2"/>
</dbReference>
<dbReference type="PANTHER" id="PTHR20899:SF1">
    <property type="entry name" value="PIERCER OF MICROTUBULE WALL 1 PROTEIN"/>
    <property type="match status" value="1"/>
</dbReference>
<comment type="similarity">
    <text evidence="6">Belongs to the PIERCE1 family.</text>
</comment>
<evidence type="ECO:0000313" key="8">
    <source>
        <dbReference type="EMBL" id="JAP58893.1"/>
    </source>
</evidence>
<evidence type="ECO:0000313" key="7">
    <source>
        <dbReference type="EMBL" id="JAP56349.1"/>
    </source>
</evidence>